<evidence type="ECO:0000313" key="1">
    <source>
        <dbReference type="EMBL" id="CAL8107940.1"/>
    </source>
</evidence>
<organism evidence="1 2">
    <name type="scientific">Orchesella dallaii</name>
    <dbReference type="NCBI Taxonomy" id="48710"/>
    <lineage>
        <taxon>Eukaryota</taxon>
        <taxon>Metazoa</taxon>
        <taxon>Ecdysozoa</taxon>
        <taxon>Arthropoda</taxon>
        <taxon>Hexapoda</taxon>
        <taxon>Collembola</taxon>
        <taxon>Entomobryomorpha</taxon>
        <taxon>Entomobryoidea</taxon>
        <taxon>Orchesellidae</taxon>
        <taxon>Orchesellinae</taxon>
        <taxon>Orchesella</taxon>
    </lineage>
</organism>
<name>A0ABP1QTB8_9HEXA</name>
<accession>A0ABP1QTB8</accession>
<reference evidence="1 2" key="1">
    <citation type="submission" date="2024-08" db="EMBL/GenBank/DDBJ databases">
        <authorList>
            <person name="Cucini C."/>
            <person name="Frati F."/>
        </authorList>
    </citation>
    <scope>NUCLEOTIDE SEQUENCE [LARGE SCALE GENOMIC DNA]</scope>
</reference>
<keyword evidence="2" id="KW-1185">Reference proteome</keyword>
<sequence length="362" mass="41481">MEPIHDLEIGTTMTPKLNKLKCLIANVKASHKTVNELKAKIYLIQEDISKQKESVQWKHQGFINLATWLVRCLERHDKYISYFNQIEPIEQTAASAVLTLVKFDVKLKEATQQLTDMVVANVDHLNEMFAMEFSKVAFETLEAHVAIVEQNVPTATAIYETFVALKAEWIELKKEFDSDLDDCIDKVNALIQEVYIMHGVGGTVQYRIAVGDTSKSYIQLIIWWINLNRMVPLNSYAPQALAIRNKFTETYMRFSAFQLKFSTGIRKVKEINELCPHLFEAMKTLRNIEQLSSEEVEDVNRQLQVGISKVMEEAAISVVLLVEWFAMNQGIFSDLDDCVEGMKALIEQGLQEITARRKTRLL</sequence>
<gene>
    <name evidence="1" type="ORF">ODALV1_LOCUS12821</name>
</gene>
<protein>
    <submittedName>
        <fullName evidence="1">Uncharacterized protein</fullName>
    </submittedName>
</protein>
<proteinExistence type="predicted"/>
<evidence type="ECO:0000313" key="2">
    <source>
        <dbReference type="Proteomes" id="UP001642540"/>
    </source>
</evidence>
<dbReference type="Proteomes" id="UP001642540">
    <property type="component" value="Unassembled WGS sequence"/>
</dbReference>
<comment type="caution">
    <text evidence="1">The sequence shown here is derived from an EMBL/GenBank/DDBJ whole genome shotgun (WGS) entry which is preliminary data.</text>
</comment>
<dbReference type="EMBL" id="CAXLJM020000039">
    <property type="protein sequence ID" value="CAL8107940.1"/>
    <property type="molecule type" value="Genomic_DNA"/>
</dbReference>